<dbReference type="GO" id="GO:0005283">
    <property type="term" value="F:amino acid:sodium symporter activity"/>
    <property type="evidence" value="ECO:0007669"/>
    <property type="project" value="TreeGrafter"/>
</dbReference>
<feature type="compositionally biased region" description="Pro residues" evidence="9">
    <location>
        <begin position="880"/>
        <end position="891"/>
    </location>
</feature>
<evidence type="ECO:0000256" key="5">
    <source>
        <dbReference type="ARBA" id="ARBA00022847"/>
    </source>
</evidence>
<feature type="transmembrane region" description="Helical" evidence="10">
    <location>
        <begin position="486"/>
        <end position="512"/>
    </location>
</feature>
<feature type="transmembrane region" description="Helical" evidence="10">
    <location>
        <begin position="655"/>
        <end position="683"/>
    </location>
</feature>
<feature type="transmembrane region" description="Helical" evidence="10">
    <location>
        <begin position="313"/>
        <end position="335"/>
    </location>
</feature>
<accession>A0A7R9BL30</accession>
<proteinExistence type="inferred from homology"/>
<keyword evidence="7 10" id="KW-0472">Membrane</keyword>
<feature type="transmembrane region" description="Helical" evidence="10">
    <location>
        <begin position="704"/>
        <end position="735"/>
    </location>
</feature>
<feature type="region of interest" description="Disordered" evidence="9">
    <location>
        <begin position="86"/>
        <end position="124"/>
    </location>
</feature>
<dbReference type="SUPFAM" id="SSF161070">
    <property type="entry name" value="SNF-like"/>
    <property type="match status" value="1"/>
</dbReference>
<feature type="compositionally biased region" description="Low complexity" evidence="9">
    <location>
        <begin position="86"/>
        <end position="101"/>
    </location>
</feature>
<dbReference type="GO" id="GO:0046872">
    <property type="term" value="F:metal ion binding"/>
    <property type="evidence" value="ECO:0007669"/>
    <property type="project" value="UniProtKB-KW"/>
</dbReference>
<dbReference type="GO" id="GO:0089718">
    <property type="term" value="P:amino acid import across plasma membrane"/>
    <property type="evidence" value="ECO:0007669"/>
    <property type="project" value="TreeGrafter"/>
</dbReference>
<keyword evidence="8" id="KW-0479">Metal-binding</keyword>
<evidence type="ECO:0000256" key="4">
    <source>
        <dbReference type="ARBA" id="ARBA00022692"/>
    </source>
</evidence>
<feature type="transmembrane region" description="Helical" evidence="10">
    <location>
        <begin position="796"/>
        <end position="818"/>
    </location>
</feature>
<dbReference type="PANTHER" id="PTHR11616:SF323">
    <property type="entry name" value="SODIUM-DEPENDENT TRANSPORTER BEDRAGGLED"/>
    <property type="match status" value="1"/>
</dbReference>
<name>A0A7R9BL30_9CRUS</name>
<evidence type="ECO:0000313" key="12">
    <source>
        <dbReference type="Proteomes" id="UP000678499"/>
    </source>
</evidence>
<dbReference type="GO" id="GO:0005886">
    <property type="term" value="C:plasma membrane"/>
    <property type="evidence" value="ECO:0007669"/>
    <property type="project" value="TreeGrafter"/>
</dbReference>
<sequence>MSLRQSNLSTTSRIRGSDYLRADSESRCSGLGRQMLRDSMRRIRRLRLPTAVRTSFRRTSESRGSLVRVSRNRATNAIVTDLVDSLMNSGQQSSSDSPSVRESSRETRMPGNIGSPMPSGRVAAGRGVHVSAPDLSRALQLGRRSAHHLAAVERRTLGESACARFRKHLGKSLARRPFRACLFRVPSRITGPDQVEGIVDCEIPRLPSVPLPPLSLAKVRGIRSVINAYVCSTRLEWVSLSFVGVRPAETVPGTPERRQQSPSFSTSDSSRTEDSDSQWPTWVSSTLACVSCNLNVFNVCRFALLSNLYGPSFLVQFSLMSLFVGIPMTGFFLGVGQELSVGALGMWSVCPIFQGVGLGLLFSQVLLGVMQSVPVAWLVTYFRDSLLLPWDGCNPTCRSQVTRGMDVAGPVSHYFHRQIFNKSAPVASTFGGGSAVSHIKFEPGFHLGLQWVAVSREVFFVWGLSGCAVMQMAAHNPKRRRIVLDLLLVTLFVVTPLFLAAFACGSCLHILAQAGFDFIPSSFEEPNMRNFLSQSQRMRELETRANALFTGIVFASSRFSPSSGYTPLRFATEIYPAATVVLGPSLSPFWTMSFYFALVFLGIAVLLVTWRTVLDMLVSIKSVVLRKWIVTVCFVTSFAAFLFSLPFMSEVGIHVLYFLDSCVGCAWWIMVLYALMLLGLLYVRGKPYGAEDIAGSMFPSKQSCLMGVLGGCFALLWTLVLPVALLTTAVVSFWFGTFRQMLYWGDTEWSNNASLSAFDSLTSDSLIAKVFLGSADQRAGKHFYLYWSKGVRQVGGWIQVGPLLLVPVVAAAQIVWYLSCGPTDLFGRIKALYRPPLTFNHGRSRTSRYRQQASAGNLQVELDQQSDHADEDADEVPGANDPPPLYTPPPSYSTATGAMVAKFLRASFRRSVRQVQDIWATATRNLGATSDEPSCSGEQSLGSVASSCTVISSAEFCSAHTVDAATASDKRSSIVMGKGSPLEWERAHDPVAEYESSTVCFSIVPNRCEILRRCKSLRSLRTDSGLFSLRRAQSTENVVSAVSLEIIDSTDA</sequence>
<dbReference type="PANTHER" id="PTHR11616">
    <property type="entry name" value="SODIUM/CHLORIDE DEPENDENT TRANSPORTER"/>
    <property type="match status" value="1"/>
</dbReference>
<reference evidence="11" key="1">
    <citation type="submission" date="2020-11" db="EMBL/GenBank/DDBJ databases">
        <authorList>
            <person name="Tran Van P."/>
        </authorList>
    </citation>
    <scope>NUCLEOTIDE SEQUENCE</scope>
</reference>
<evidence type="ECO:0000313" key="11">
    <source>
        <dbReference type="EMBL" id="CAD7276223.1"/>
    </source>
</evidence>
<feature type="transmembrane region" description="Helical" evidence="10">
    <location>
        <begin position="589"/>
        <end position="608"/>
    </location>
</feature>
<dbReference type="EMBL" id="OA882616">
    <property type="protein sequence ID" value="CAD7276223.1"/>
    <property type="molecule type" value="Genomic_DNA"/>
</dbReference>
<feature type="transmembrane region" description="Helical" evidence="10">
    <location>
        <begin position="458"/>
        <end position="474"/>
    </location>
</feature>
<dbReference type="InterPro" id="IPR037272">
    <property type="entry name" value="SNS_sf"/>
</dbReference>
<evidence type="ECO:0000256" key="2">
    <source>
        <dbReference type="ARBA" id="ARBA00006459"/>
    </source>
</evidence>
<dbReference type="EMBL" id="CAJPEX010000579">
    <property type="protein sequence ID" value="CAG0916375.1"/>
    <property type="molecule type" value="Genomic_DNA"/>
</dbReference>
<feature type="transmembrane region" description="Helical" evidence="10">
    <location>
        <begin position="628"/>
        <end position="649"/>
    </location>
</feature>
<dbReference type="Proteomes" id="UP000678499">
    <property type="component" value="Unassembled WGS sequence"/>
</dbReference>
<feature type="binding site" evidence="8">
    <location>
        <position position="298"/>
    </location>
    <ligand>
        <name>Na(+)</name>
        <dbReference type="ChEBI" id="CHEBI:29101"/>
        <label>1</label>
    </ligand>
</feature>
<evidence type="ECO:0000256" key="10">
    <source>
        <dbReference type="SAM" id="Phobius"/>
    </source>
</evidence>
<keyword evidence="5" id="KW-0769">Symport</keyword>
<keyword evidence="4 10" id="KW-0812">Transmembrane</keyword>
<organism evidence="11">
    <name type="scientific">Notodromas monacha</name>
    <dbReference type="NCBI Taxonomy" id="399045"/>
    <lineage>
        <taxon>Eukaryota</taxon>
        <taxon>Metazoa</taxon>
        <taxon>Ecdysozoa</taxon>
        <taxon>Arthropoda</taxon>
        <taxon>Crustacea</taxon>
        <taxon>Oligostraca</taxon>
        <taxon>Ostracoda</taxon>
        <taxon>Podocopa</taxon>
        <taxon>Podocopida</taxon>
        <taxon>Cypridocopina</taxon>
        <taxon>Cypridoidea</taxon>
        <taxon>Cyprididae</taxon>
        <taxon>Notodromas</taxon>
    </lineage>
</organism>
<keyword evidence="8" id="KW-0915">Sodium</keyword>
<evidence type="ECO:0000256" key="3">
    <source>
        <dbReference type="ARBA" id="ARBA00022448"/>
    </source>
</evidence>
<dbReference type="InterPro" id="IPR000175">
    <property type="entry name" value="Na/ntran_symport"/>
</dbReference>
<dbReference type="PROSITE" id="PS50267">
    <property type="entry name" value="NA_NEUROTRAN_SYMP_3"/>
    <property type="match status" value="1"/>
</dbReference>
<keyword evidence="12" id="KW-1185">Reference proteome</keyword>
<protein>
    <submittedName>
        <fullName evidence="11">Uncharacterized protein</fullName>
    </submittedName>
</protein>
<feature type="region of interest" description="Disordered" evidence="9">
    <location>
        <begin position="250"/>
        <end position="278"/>
    </location>
</feature>
<dbReference type="OrthoDB" id="6366319at2759"/>
<dbReference type="PRINTS" id="PR00176">
    <property type="entry name" value="NANEUSMPORT"/>
</dbReference>
<keyword evidence="3" id="KW-0813">Transport</keyword>
<comment type="similarity">
    <text evidence="2">Belongs to the sodium:neurotransmitter symporter (SNF) (TC 2.A.22) family.</text>
</comment>
<dbReference type="GO" id="GO:0015179">
    <property type="term" value="F:L-amino acid transmembrane transporter activity"/>
    <property type="evidence" value="ECO:0007669"/>
    <property type="project" value="TreeGrafter"/>
</dbReference>
<evidence type="ECO:0000256" key="9">
    <source>
        <dbReference type="SAM" id="MobiDB-lite"/>
    </source>
</evidence>
<evidence type="ECO:0000256" key="8">
    <source>
        <dbReference type="PIRSR" id="PIRSR600175-1"/>
    </source>
</evidence>
<evidence type="ECO:0000256" key="6">
    <source>
        <dbReference type="ARBA" id="ARBA00022989"/>
    </source>
</evidence>
<feature type="region of interest" description="Disordered" evidence="9">
    <location>
        <begin position="862"/>
        <end position="891"/>
    </location>
</feature>
<feature type="compositionally biased region" description="Low complexity" evidence="9">
    <location>
        <begin position="260"/>
        <end position="269"/>
    </location>
</feature>
<feature type="transmembrane region" description="Helical" evidence="10">
    <location>
        <begin position="356"/>
        <end position="379"/>
    </location>
</feature>
<comment type="subcellular location">
    <subcellularLocation>
        <location evidence="1">Membrane</location>
        <topology evidence="1">Multi-pass membrane protein</topology>
    </subcellularLocation>
</comment>
<keyword evidence="6 10" id="KW-1133">Transmembrane helix</keyword>
<gene>
    <name evidence="11" type="ORF">NMOB1V02_LOCUS3995</name>
</gene>
<evidence type="ECO:0000256" key="1">
    <source>
        <dbReference type="ARBA" id="ARBA00004141"/>
    </source>
</evidence>
<dbReference type="AlphaFoldDB" id="A0A7R9BL30"/>
<evidence type="ECO:0000256" key="7">
    <source>
        <dbReference type="ARBA" id="ARBA00023136"/>
    </source>
</evidence>
<dbReference type="Pfam" id="PF00209">
    <property type="entry name" value="SNF"/>
    <property type="match status" value="2"/>
</dbReference>